<accession>A0A1X0YGD4</accession>
<dbReference type="RefSeq" id="WP_084947391.1">
    <property type="nucleotide sequence ID" value="NZ_MZZM01000005.1"/>
</dbReference>
<dbReference type="AlphaFoldDB" id="A0A1X0YGD4"/>
<dbReference type="Proteomes" id="UP000193040">
    <property type="component" value="Unassembled WGS sequence"/>
</dbReference>
<sequence length="164" mass="17917">MSYLSAAKDQALGIANKVINHLPRHDKAQTVTIACPVERVEQFWADPDQLSRVLGDIGDVTAVAPDRYRWRLRSGPEATWESKLVPQPVGVQFVGTADDNSLIVTYRPAPHDLGTEVTLHAKTPVPGLLSGAVAYKLLYRLRALLQTGELPTLRSNPSARASAR</sequence>
<dbReference type="InterPro" id="IPR023393">
    <property type="entry name" value="START-like_dom_sf"/>
</dbReference>
<organism evidence="1 2">
    <name type="scientific">Mycobacterium simiae</name>
    <name type="common">Mycobacterium habana</name>
    <dbReference type="NCBI Taxonomy" id="1784"/>
    <lineage>
        <taxon>Bacteria</taxon>
        <taxon>Bacillati</taxon>
        <taxon>Actinomycetota</taxon>
        <taxon>Actinomycetes</taxon>
        <taxon>Mycobacteriales</taxon>
        <taxon>Mycobacteriaceae</taxon>
        <taxon>Mycobacterium</taxon>
        <taxon>Mycobacterium simiae complex</taxon>
    </lineage>
</organism>
<name>A0A1X0YGD4_MYCSI</name>
<reference evidence="1 2" key="1">
    <citation type="submission" date="2017-03" db="EMBL/GenBank/DDBJ databases">
        <title>Genomic insights into Mycobacterium simiae human colonization.</title>
        <authorList>
            <person name="Steffani J.L."/>
            <person name="Brunck M.E."/>
            <person name="Cruz E."/>
            <person name="Montiel R."/>
            <person name="Barona F."/>
        </authorList>
    </citation>
    <scope>NUCLEOTIDE SEQUENCE [LARGE SCALE GENOMIC DNA]</scope>
    <source>
        <strain evidence="1 2">MsiGto</strain>
    </source>
</reference>
<dbReference type="STRING" id="1784.VC42_04435"/>
<keyword evidence="2" id="KW-1185">Reference proteome</keyword>
<comment type="caution">
    <text evidence="1">The sequence shown here is derived from an EMBL/GenBank/DDBJ whole genome shotgun (WGS) entry which is preliminary data.</text>
</comment>
<evidence type="ECO:0000313" key="2">
    <source>
        <dbReference type="Proteomes" id="UP000193040"/>
    </source>
</evidence>
<gene>
    <name evidence="1" type="ORF">B5M45_01980</name>
</gene>
<dbReference type="Gene3D" id="3.30.530.20">
    <property type="match status" value="1"/>
</dbReference>
<evidence type="ECO:0008006" key="3">
    <source>
        <dbReference type="Google" id="ProtNLM"/>
    </source>
</evidence>
<proteinExistence type="predicted"/>
<dbReference type="EMBL" id="MZZM01000005">
    <property type="protein sequence ID" value="ORJ64017.1"/>
    <property type="molecule type" value="Genomic_DNA"/>
</dbReference>
<protein>
    <recommendedName>
        <fullName evidence="3">SRPBCC family protein</fullName>
    </recommendedName>
</protein>
<dbReference type="SUPFAM" id="SSF55961">
    <property type="entry name" value="Bet v1-like"/>
    <property type="match status" value="1"/>
</dbReference>
<evidence type="ECO:0000313" key="1">
    <source>
        <dbReference type="EMBL" id="ORJ64017.1"/>
    </source>
</evidence>